<feature type="domain" description="NIPSNAP" evidence="2">
    <location>
        <begin position="19"/>
        <end position="114"/>
    </location>
</feature>
<dbReference type="Gene3D" id="3.30.70.100">
    <property type="match status" value="2"/>
</dbReference>
<dbReference type="OrthoDB" id="9809695at2"/>
<evidence type="ECO:0000313" key="3">
    <source>
        <dbReference type="EMBL" id="SFK62896.1"/>
    </source>
</evidence>
<sequence>MDQHQKSRKTTPNRFSPVVELRQYTLHPGKRDMLIDVFDRYLVEGQEDTGMNIIGQFRDLDRPDHFVWMRGFDDMEARRQSLETFYNGPVWRAHRDAANATMIDSDDVLLLRPARPGTAFELAGSSRGPQDAPADAPSPDRSVLLASTYHVTPKGEDAFVAGFESKAAPLLALLGAEPIAAYVTEHAENTFAQLPVRANENVFIAFSRFADRTALASHRAALAASQEWRAISEQLGRHLSKPAESYRLVPTARSLLA</sequence>
<feature type="region of interest" description="Disordered" evidence="1">
    <location>
        <begin position="120"/>
        <end position="139"/>
    </location>
</feature>
<organism evidence="3 4">
    <name type="scientific">Neomesorhizobium albiziae</name>
    <dbReference type="NCBI Taxonomy" id="335020"/>
    <lineage>
        <taxon>Bacteria</taxon>
        <taxon>Pseudomonadati</taxon>
        <taxon>Pseudomonadota</taxon>
        <taxon>Alphaproteobacteria</taxon>
        <taxon>Hyphomicrobiales</taxon>
        <taxon>Phyllobacteriaceae</taxon>
        <taxon>Neomesorhizobium</taxon>
    </lineage>
</organism>
<dbReference type="RefSeq" id="WP_149761177.1">
    <property type="nucleotide sequence ID" value="NZ_BSPE01000078.1"/>
</dbReference>
<protein>
    <submittedName>
        <fullName evidence="3">NIPSNAP protein</fullName>
    </submittedName>
</protein>
<dbReference type="InterPro" id="IPR012577">
    <property type="entry name" value="NIPSNAP"/>
</dbReference>
<dbReference type="Pfam" id="PF07978">
    <property type="entry name" value="NIPSNAP"/>
    <property type="match status" value="1"/>
</dbReference>
<proteinExistence type="predicted"/>
<dbReference type="InterPro" id="IPR011008">
    <property type="entry name" value="Dimeric_a/b-barrel"/>
</dbReference>
<evidence type="ECO:0000259" key="2">
    <source>
        <dbReference type="Pfam" id="PF07978"/>
    </source>
</evidence>
<evidence type="ECO:0000256" key="1">
    <source>
        <dbReference type="SAM" id="MobiDB-lite"/>
    </source>
</evidence>
<dbReference type="Proteomes" id="UP000323300">
    <property type="component" value="Unassembled WGS sequence"/>
</dbReference>
<reference evidence="3 4" key="1">
    <citation type="submission" date="2016-10" db="EMBL/GenBank/DDBJ databases">
        <authorList>
            <person name="Varghese N."/>
            <person name="Submissions S."/>
        </authorList>
    </citation>
    <scope>NUCLEOTIDE SEQUENCE [LARGE SCALE GENOMIC DNA]</scope>
    <source>
        <strain evidence="3 4">DSM 21822</strain>
    </source>
</reference>
<name>A0A1I4B4U9_9HYPH</name>
<evidence type="ECO:0000313" key="4">
    <source>
        <dbReference type="Proteomes" id="UP000323300"/>
    </source>
</evidence>
<dbReference type="EMBL" id="FOSL01000009">
    <property type="protein sequence ID" value="SFK62896.1"/>
    <property type="molecule type" value="Genomic_DNA"/>
</dbReference>
<dbReference type="SUPFAM" id="SSF54909">
    <property type="entry name" value="Dimeric alpha+beta barrel"/>
    <property type="match status" value="2"/>
</dbReference>
<dbReference type="AlphaFoldDB" id="A0A1I4B4U9"/>
<keyword evidence="4" id="KW-1185">Reference proteome</keyword>
<gene>
    <name evidence="3" type="ORF">SAMN04488498_109146</name>
</gene>
<accession>A0A1I4B4U9</accession>